<dbReference type="InterPro" id="IPR015131">
    <property type="entry name" value="Killer_tox_Kp4"/>
</dbReference>
<comment type="caution">
    <text evidence="3">The sequence shown here is derived from an EMBL/GenBank/DDBJ whole genome shotgun (WGS) entry which is preliminary data.</text>
</comment>
<protein>
    <submittedName>
        <fullName evidence="3">Killer toxin</fullName>
    </submittedName>
</protein>
<feature type="domain" description="Killer toxin Kp4" evidence="2">
    <location>
        <begin position="10"/>
        <end position="131"/>
    </location>
</feature>
<accession>A0A9P4TTR5</accession>
<dbReference type="OrthoDB" id="4177994at2759"/>
<dbReference type="GO" id="GO:0005576">
    <property type="term" value="C:extracellular region"/>
    <property type="evidence" value="ECO:0007669"/>
    <property type="project" value="InterPro"/>
</dbReference>
<evidence type="ECO:0000256" key="1">
    <source>
        <dbReference type="SAM" id="SignalP"/>
    </source>
</evidence>
<evidence type="ECO:0000313" key="4">
    <source>
        <dbReference type="Proteomes" id="UP000800235"/>
    </source>
</evidence>
<dbReference type="InterPro" id="IPR011329">
    <property type="entry name" value="Killer_tox_Kp4/SMK"/>
</dbReference>
<dbReference type="Pfam" id="PF09044">
    <property type="entry name" value="Kp4"/>
    <property type="match status" value="1"/>
</dbReference>
<name>A0A9P4TTR5_9PEZI</name>
<evidence type="ECO:0000259" key="2">
    <source>
        <dbReference type="Pfam" id="PF09044"/>
    </source>
</evidence>
<dbReference type="EMBL" id="MU007111">
    <property type="protein sequence ID" value="KAF2420321.1"/>
    <property type="molecule type" value="Genomic_DNA"/>
</dbReference>
<proteinExistence type="predicted"/>
<dbReference type="SUPFAM" id="SSF55221">
    <property type="entry name" value="Yeast killer toxins"/>
    <property type="match status" value="1"/>
</dbReference>
<organism evidence="3 4">
    <name type="scientific">Tothia fuscella</name>
    <dbReference type="NCBI Taxonomy" id="1048955"/>
    <lineage>
        <taxon>Eukaryota</taxon>
        <taxon>Fungi</taxon>
        <taxon>Dikarya</taxon>
        <taxon>Ascomycota</taxon>
        <taxon>Pezizomycotina</taxon>
        <taxon>Dothideomycetes</taxon>
        <taxon>Pleosporomycetidae</taxon>
        <taxon>Venturiales</taxon>
        <taxon>Cylindrosympodiaceae</taxon>
        <taxon>Tothia</taxon>
    </lineage>
</organism>
<keyword evidence="4" id="KW-1185">Reference proteome</keyword>
<gene>
    <name evidence="3" type="ORF">EJ08DRAFT_30156</name>
</gene>
<dbReference type="AlphaFoldDB" id="A0A9P4TTR5"/>
<keyword evidence="1" id="KW-0732">Signal</keyword>
<dbReference type="Proteomes" id="UP000800235">
    <property type="component" value="Unassembled WGS sequence"/>
</dbReference>
<reference evidence="3" key="1">
    <citation type="journal article" date="2020" name="Stud. Mycol.">
        <title>101 Dothideomycetes genomes: a test case for predicting lifestyles and emergence of pathogens.</title>
        <authorList>
            <person name="Haridas S."/>
            <person name="Albert R."/>
            <person name="Binder M."/>
            <person name="Bloem J."/>
            <person name="Labutti K."/>
            <person name="Salamov A."/>
            <person name="Andreopoulos B."/>
            <person name="Baker S."/>
            <person name="Barry K."/>
            <person name="Bills G."/>
            <person name="Bluhm B."/>
            <person name="Cannon C."/>
            <person name="Castanera R."/>
            <person name="Culley D."/>
            <person name="Daum C."/>
            <person name="Ezra D."/>
            <person name="Gonzalez J."/>
            <person name="Henrissat B."/>
            <person name="Kuo A."/>
            <person name="Liang C."/>
            <person name="Lipzen A."/>
            <person name="Lutzoni F."/>
            <person name="Magnuson J."/>
            <person name="Mondo S."/>
            <person name="Nolan M."/>
            <person name="Ohm R."/>
            <person name="Pangilinan J."/>
            <person name="Park H.-J."/>
            <person name="Ramirez L."/>
            <person name="Alfaro M."/>
            <person name="Sun H."/>
            <person name="Tritt A."/>
            <person name="Yoshinaga Y."/>
            <person name="Zwiers L.-H."/>
            <person name="Turgeon B."/>
            <person name="Goodwin S."/>
            <person name="Spatafora J."/>
            <person name="Crous P."/>
            <person name="Grigoriev I."/>
        </authorList>
    </citation>
    <scope>NUCLEOTIDE SEQUENCE</scope>
    <source>
        <strain evidence="3">CBS 130266</strain>
    </source>
</reference>
<dbReference type="Gene3D" id="3.30.430.10">
    <property type="entry name" value="Killer Toxin P4, subunit A"/>
    <property type="match status" value="1"/>
</dbReference>
<evidence type="ECO:0000313" key="3">
    <source>
        <dbReference type="EMBL" id="KAF2420321.1"/>
    </source>
</evidence>
<sequence length="141" mass="14508">MHFATNTAILALTVASVASALGINCQGSSQCSQGTGEVSRKLTGYINQIDSNRWINNGDLIACVREPHGGDSNGAICAFMQGTGGETAGVLKGLAQDLVNHGCNKCGSVPLFFDQGDNNPNDHGILTFNYVGNGCGKSGVC</sequence>
<feature type="signal peptide" evidence="1">
    <location>
        <begin position="1"/>
        <end position="22"/>
    </location>
</feature>
<feature type="chain" id="PRO_5040254059" evidence="1">
    <location>
        <begin position="23"/>
        <end position="141"/>
    </location>
</feature>